<gene>
    <name evidence="1" type="ORF">GCM10011503_25110</name>
</gene>
<protein>
    <recommendedName>
        <fullName evidence="3">Capsule polysaccharide biosynthesis protein</fullName>
    </recommendedName>
</protein>
<name>A0ABQ1JS30_9PROT</name>
<evidence type="ECO:0000313" key="1">
    <source>
        <dbReference type="EMBL" id="GGB75401.1"/>
    </source>
</evidence>
<evidence type="ECO:0000313" key="2">
    <source>
        <dbReference type="Proteomes" id="UP000628854"/>
    </source>
</evidence>
<dbReference type="Proteomes" id="UP000628854">
    <property type="component" value="Unassembled WGS sequence"/>
</dbReference>
<proteinExistence type="predicted"/>
<reference evidence="2" key="1">
    <citation type="journal article" date="2019" name="Int. J. Syst. Evol. Microbiol.">
        <title>The Global Catalogue of Microorganisms (GCM) 10K type strain sequencing project: providing services to taxonomists for standard genome sequencing and annotation.</title>
        <authorList>
            <consortium name="The Broad Institute Genomics Platform"/>
            <consortium name="The Broad Institute Genome Sequencing Center for Infectious Disease"/>
            <person name="Wu L."/>
            <person name="Ma J."/>
        </authorList>
    </citation>
    <scope>NUCLEOTIDE SEQUENCE [LARGE SCALE GENOMIC DNA]</scope>
    <source>
        <strain evidence="2">CGMCC 1.15928</strain>
    </source>
</reference>
<accession>A0ABQ1JS30</accession>
<dbReference type="EMBL" id="BMKF01000002">
    <property type="protein sequence ID" value="GGB75401.1"/>
    <property type="molecule type" value="Genomic_DNA"/>
</dbReference>
<comment type="caution">
    <text evidence="1">The sequence shown here is derived from an EMBL/GenBank/DDBJ whole genome shotgun (WGS) entry which is preliminary data.</text>
</comment>
<dbReference type="RefSeq" id="WP_084391783.1">
    <property type="nucleotide sequence ID" value="NZ_BMKF01000002.1"/>
</dbReference>
<keyword evidence="2" id="KW-1185">Reference proteome</keyword>
<sequence>MPAEDMHPTYIAMCESKTHAAMLDVLVNRDGIAIEHILTTGTFEQLGAVNVPVTALPSMEANTPEKAWALAQETTRSLLSSHRLLQFQDQGWLAQAVSMAAQSAGTHRTILQDGYLSFDIARSVGARRHTWPISSRMDRIDPATPRPRLRSRLNRLLYRNHHFGITRPDTMLVFGAAMKTRMIRQWRIDAGRIHVTGPLLRPKRVPERPNTPQANTALRVLFLDQCFLRYGRMSPTNWGMKYLPLIQSLRPHDLTVKLHPAQPRDLADDVIEAAGPTAHIMGRELLSDLSGQDFDVAVTVSSTSFLSCIAAGIPVIFCDCGALDVMPDIAHPSIRNCASPGEVSHLLEAMARTRTFQPNAGGDPLEAHIALAADCTPSTVLKKV</sequence>
<organism evidence="1 2">
    <name type="scientific">Henriciella pelagia</name>
    <dbReference type="NCBI Taxonomy" id="1977912"/>
    <lineage>
        <taxon>Bacteria</taxon>
        <taxon>Pseudomonadati</taxon>
        <taxon>Pseudomonadota</taxon>
        <taxon>Alphaproteobacteria</taxon>
        <taxon>Hyphomonadales</taxon>
        <taxon>Hyphomonadaceae</taxon>
        <taxon>Henriciella</taxon>
    </lineage>
</organism>
<evidence type="ECO:0008006" key="3">
    <source>
        <dbReference type="Google" id="ProtNLM"/>
    </source>
</evidence>